<feature type="domain" description="FAT" evidence="14">
    <location>
        <begin position="2666"/>
        <end position="3310"/>
    </location>
</feature>
<protein>
    <recommendedName>
        <fullName evidence="3">non-specific serine/threonine protein kinase</fullName>
        <ecNumber evidence="3">2.7.11.1</ecNumber>
    </recommendedName>
</protein>
<dbReference type="InterPro" id="IPR000403">
    <property type="entry name" value="PI3/4_kinase_cat_dom"/>
</dbReference>
<reference evidence="17" key="1">
    <citation type="submission" date="2025-08" db="UniProtKB">
        <authorList>
            <consortium name="RefSeq"/>
        </authorList>
    </citation>
    <scope>IDENTIFICATION</scope>
    <source>
        <tissue evidence="17">Whole organism</tissue>
    </source>
</reference>
<keyword evidence="8 17" id="KW-0418">Kinase</keyword>
<dbReference type="KEGG" id="hazt:108681316"/>
<evidence type="ECO:0000256" key="10">
    <source>
        <dbReference type="ARBA" id="ARBA00023204"/>
    </source>
</evidence>
<dbReference type="CDD" id="cd05172">
    <property type="entry name" value="PIKKc_DNA-PK"/>
    <property type="match status" value="1"/>
</dbReference>
<keyword evidence="6" id="KW-0547">Nucleotide-binding</keyword>
<organism evidence="16 17">
    <name type="scientific">Hyalella azteca</name>
    <name type="common">Amphipod</name>
    <dbReference type="NCBI Taxonomy" id="294128"/>
    <lineage>
        <taxon>Eukaryota</taxon>
        <taxon>Metazoa</taxon>
        <taxon>Ecdysozoa</taxon>
        <taxon>Arthropoda</taxon>
        <taxon>Crustacea</taxon>
        <taxon>Multicrustacea</taxon>
        <taxon>Malacostraca</taxon>
        <taxon>Eumalacostraca</taxon>
        <taxon>Peracarida</taxon>
        <taxon>Amphipoda</taxon>
        <taxon>Senticaudata</taxon>
        <taxon>Talitrida</taxon>
        <taxon>Talitroidea</taxon>
        <taxon>Hyalellidae</taxon>
        <taxon>Hyalella</taxon>
    </lineage>
</organism>
<dbReference type="InterPro" id="IPR050517">
    <property type="entry name" value="DDR_Repair_Kinase"/>
</dbReference>
<evidence type="ECO:0000259" key="13">
    <source>
        <dbReference type="PROSITE" id="PS50290"/>
    </source>
</evidence>
<keyword evidence="11" id="KW-0539">Nucleus</keyword>
<dbReference type="InterPro" id="IPR018936">
    <property type="entry name" value="PI3/4_kinase_CS"/>
</dbReference>
<evidence type="ECO:0000313" key="17">
    <source>
        <dbReference type="RefSeq" id="XP_047740928.1"/>
    </source>
</evidence>
<gene>
    <name evidence="17" type="primary">LOC108681316</name>
</gene>
<dbReference type="SUPFAM" id="SSF56112">
    <property type="entry name" value="Protein kinase-like (PK-like)"/>
    <property type="match status" value="1"/>
</dbReference>
<feature type="domain" description="FATC" evidence="15">
    <location>
        <begin position="3846"/>
        <end position="3878"/>
    </location>
</feature>
<evidence type="ECO:0000256" key="4">
    <source>
        <dbReference type="ARBA" id="ARBA00022527"/>
    </source>
</evidence>
<evidence type="ECO:0000256" key="11">
    <source>
        <dbReference type="ARBA" id="ARBA00023242"/>
    </source>
</evidence>
<dbReference type="InterPro" id="IPR016024">
    <property type="entry name" value="ARM-type_fold"/>
</dbReference>
<comment type="subcellular location">
    <subcellularLocation>
        <location evidence="1">Nucleus</location>
    </subcellularLocation>
</comment>
<dbReference type="InterPro" id="IPR045581">
    <property type="entry name" value="DNAPKcs_CC5"/>
</dbReference>
<dbReference type="InterPro" id="IPR046803">
    <property type="entry name" value="DNAPKcs_CC1-2"/>
</dbReference>
<dbReference type="Pfam" id="PF08163">
    <property type="entry name" value="DNAPKcs_CC3"/>
    <property type="match status" value="1"/>
</dbReference>
<dbReference type="PROSITE" id="PS51189">
    <property type="entry name" value="FAT"/>
    <property type="match status" value="1"/>
</dbReference>
<dbReference type="Pfam" id="PF00454">
    <property type="entry name" value="PI3_PI4_kinase"/>
    <property type="match status" value="1"/>
</dbReference>
<dbReference type="SMART" id="SM01344">
    <property type="entry name" value="NUC194"/>
    <property type="match status" value="1"/>
</dbReference>
<dbReference type="Pfam" id="PF20500">
    <property type="entry name" value="DNA-PKcs_N"/>
    <property type="match status" value="2"/>
</dbReference>
<evidence type="ECO:0000256" key="3">
    <source>
        <dbReference type="ARBA" id="ARBA00012513"/>
    </source>
</evidence>
<dbReference type="RefSeq" id="XP_047740928.1">
    <property type="nucleotide sequence ID" value="XM_047884972.1"/>
</dbReference>
<dbReference type="PROSITE" id="PS51190">
    <property type="entry name" value="FATC"/>
    <property type="match status" value="1"/>
</dbReference>
<dbReference type="Gene3D" id="1.10.1070.11">
    <property type="entry name" value="Phosphatidylinositol 3-/4-kinase, catalytic domain"/>
    <property type="match status" value="1"/>
</dbReference>
<dbReference type="Pfam" id="PF02260">
    <property type="entry name" value="FATC"/>
    <property type="match status" value="1"/>
</dbReference>
<evidence type="ECO:0000256" key="7">
    <source>
        <dbReference type="ARBA" id="ARBA00022763"/>
    </source>
</evidence>
<dbReference type="GO" id="GO:0005634">
    <property type="term" value="C:nucleus"/>
    <property type="evidence" value="ECO:0007669"/>
    <property type="project" value="UniProtKB-SubCell"/>
</dbReference>
<evidence type="ECO:0000256" key="5">
    <source>
        <dbReference type="ARBA" id="ARBA00022679"/>
    </source>
</evidence>
<dbReference type="SUPFAM" id="SSF48371">
    <property type="entry name" value="ARM repeat"/>
    <property type="match status" value="2"/>
</dbReference>
<evidence type="ECO:0000256" key="12">
    <source>
        <dbReference type="SAM" id="MobiDB-lite"/>
    </source>
</evidence>
<dbReference type="InterPro" id="IPR037706">
    <property type="entry name" value="DNA-PK_dom"/>
</dbReference>
<dbReference type="EC" id="2.7.11.1" evidence="3"/>
<dbReference type="InterPro" id="IPR046804">
    <property type="entry name" value="DNA-PKcs_N"/>
</dbReference>
<dbReference type="GO" id="GO:0006303">
    <property type="term" value="P:double-strand break repair via nonhomologous end joining"/>
    <property type="evidence" value="ECO:0007669"/>
    <property type="project" value="InterPro"/>
</dbReference>
<dbReference type="PANTHER" id="PTHR11139">
    <property type="entry name" value="ATAXIA TELANGIECTASIA MUTATED ATM -RELATED"/>
    <property type="match status" value="1"/>
</dbReference>
<dbReference type="PROSITE" id="PS00916">
    <property type="entry name" value="PI3_4_KINASE_2"/>
    <property type="match status" value="1"/>
</dbReference>
<keyword evidence="4" id="KW-0723">Serine/threonine-protein kinase</keyword>
<dbReference type="OrthoDB" id="431717at2759"/>
<dbReference type="InterPro" id="IPR012582">
    <property type="entry name" value="DNAPKcs_CC3"/>
</dbReference>
<evidence type="ECO:0000256" key="8">
    <source>
        <dbReference type="ARBA" id="ARBA00022777"/>
    </source>
</evidence>
<evidence type="ECO:0000259" key="14">
    <source>
        <dbReference type="PROSITE" id="PS51189"/>
    </source>
</evidence>
<dbReference type="OMA" id="PSPMCRE"/>
<evidence type="ECO:0000256" key="9">
    <source>
        <dbReference type="ARBA" id="ARBA00022840"/>
    </source>
</evidence>
<evidence type="ECO:0000256" key="1">
    <source>
        <dbReference type="ARBA" id="ARBA00004123"/>
    </source>
</evidence>
<dbReference type="InterPro" id="IPR011009">
    <property type="entry name" value="Kinase-like_dom_sf"/>
</dbReference>
<evidence type="ECO:0000259" key="15">
    <source>
        <dbReference type="PROSITE" id="PS51190"/>
    </source>
</evidence>
<keyword evidence="7" id="KW-0227">DNA damage</keyword>
<comment type="similarity">
    <text evidence="2">Belongs to the PI3/PI4-kinase family.</text>
</comment>
<evidence type="ECO:0000256" key="2">
    <source>
        <dbReference type="ARBA" id="ARBA00011031"/>
    </source>
</evidence>
<evidence type="ECO:0000256" key="6">
    <source>
        <dbReference type="ARBA" id="ARBA00022741"/>
    </source>
</evidence>
<dbReference type="Pfam" id="PF20502">
    <property type="entry name" value="DNAPKcs_CC1-2"/>
    <property type="match status" value="1"/>
</dbReference>
<dbReference type="PANTHER" id="PTHR11139:SF68">
    <property type="entry name" value="DNA-DEPENDENT PROTEIN KINASE CATALYTIC SUBUNIT"/>
    <property type="match status" value="1"/>
</dbReference>
<accession>A0A979FWH0</accession>
<proteinExistence type="inferred from homology"/>
<sequence length="3878" mass="430775">MGIRGAKVPSVVHHELQLLGLLTFALPEKAQSQAVFILKVLRDQLNRHTGARPDLTILSGCVRGLTYYLHHFPDGAHDTPELFADLYERLHKIINPALNLPKREAPRVTLELLHQHAARFSSELLKQHALVYAWLLRWSCASNTDDLKAGRRAMESFLSVLASELELNPSDVAHTAFSHLVKEFNALLESDKSEGNSSYCVSLAVRGYGLFAGACKQLLPSQQLRQLFSTVLTASQHAFNQASELFDTKLANLPNFIQSLASIIKHLPDADSASVSAVLELSVALTRHYPQLAAPERGVAHAALLTLLATSTAAPGLSCIRSSWVHQSILLTCSHSVPGDDAVPASVPTGGRRWFGVADEPVSCASFFPLWRALLCPTAASAVKCSEVAVSRRSAVCSALFTEFSSAADLILGQLDLSTQQQQQQQEDELPPQALDATDKNPVRTDVVLDLVAKTPKDFQVYDSLVALMSDCNFGCYMPEVKTLIVNQHFSGVRQLGSPDVYDSLVALMSDVLEARCPRTKSEDNLISHSSEGDCEAAVTSAFCVVARAIREPLVSQHYALLTVLLRYLHAHQLWQRQQDVASRNLGELVVSFASDCCETSKQFSDHLLASCLAFLLALPKPLARQILPQLSQPMHTALAMGLSFLPVALSAVACLQRLVDDLAFSQDEKYKANIRGLVQSVLPDLLTHVQSPQRERSELQSRVINVKLSLLNQRRRVDVRKMRDARCSKVSPSIDLERNVLKLLGSLGPDVCSALSSETGSVANTSSEPGIAVEDTGIRWDECDHVALKIPYEHSTLDLHLDSALPRIAHLALHATNRQTKVAAAELLHSVVIVLIGSGRTATRPSAPVYRHLFAACLRLACDVDHVSRHLFVTLMMQCTHYFSSNRGYEHPDTVALLDAIMEGLESVNNPALRDFCGRCLCEFLVWSRKQNVQARTSSRATGSAAHADAVHHNLKSVMKRIIHLMRHPSAFKRIGGCVAFNAVYTEVRESETAVNVWLLELFAAVAACLTLADKDHAALPCAALASTSLRHLCRIATHYKNLFNARSEMRRIPDCLTGSDGTLAALTEWMLRLCGHRASALRHAVTASLPGLASSVLGCSNLQSLVDQRFIKANRLDVLVGEVLERGGCKAFAPVIGSGDISPSPAHPKEWTSFLERLLACLEGNVWLIGHRLVPSTVLLTHRDSNLLAALQLFLLNVVPEPRHVLSSSKQVSNCTLIVRLMDFMTVVMKDVKETSQSLLASIFCPNFRKIFVTAVLEPASVGFDLRDTEVNEKLLPRLVDTLQTFQRYLSQEQKLVLRKSIDSLMSGDNLRLSTLLPLHSSAVTYVAPPTRHFLQGVAALHQTEWLDSLGSTDDLARHVTRWASDFLITNPSRSVAAAFAPISHQITSFASTALHVALQLREETVSEVLELVIAAGDEPLVHADAVMTVLVLRCSYAVQRCVQLAQAGGWKKAVLLLLSLARTLLKDSALRKKYSEELVRGVETAWGTLATYGSTSDLVYTPDLSVDFIVCTVYRVYRVSCIPCVPCTVCTVYALLLHLAKIFCHESNHRYKDLLESSMSKVMAGVGTEAQFSLASRVFQVVEAQEASGLQLHRQLLNERVLLSLLRTADVVSVERFFERHLKSIMNLLSCSLPSRPEQQLCVLTGKLAALRLLQLLYAKLSRDQCFSSASAVNAVVNPADASGKELTKELLKRTVRLAKGELRHDTTHAELRRLCASAAYSLLIAILINVQDDLKFYNNFLFVQNTAKGEALWASMIDVNQKLEFEEEVGVASKNTSRLVAVRQVLSKSDAVAEARYQPTVLMFKSNYLADSSLSQDLSQYDFSSALVLSLGEKTQHSKPRDITEGTLLPMTLETCDFNSHEVMPELTAVLHHIHRLTEDKSQSSPPLWMTEILKELSNSKAPRNVRLFLLRLLTNTAQLFAPYARHASRAVLQCITDGTTGVGFNYFLADLVVLLVGWGVDGAPNDPDDSPLLAKLMCHLITSLPHLRADVFRYNVDLLRSLVSVWCSAWPTVDGSAIIELLETREGHKREVDAGLHAAACLLVAGVSPYNEQDRMQERKMHGVLLKCLANPRAAVYNAASEVVGLMLARSMTSRGGVGDAVPSSSSDSLTSEATVGCDEFFGDVVACVMDLISKHQAQGLSVLYHIHKHFNTIDNRFTSKLLVLLPKLYGLQKMRAMECLIAPLSTHPDCFQHLQQQRITDALQIREPATQLVLLQLLNSSLTQLTASQVLTFLPFLVSFLKHPVSSCREVVFTSLTFLHDRYQCESSEDQKEVYCTVHDALLQAVADEDTELRNFILDYWTRRAQSLSPHELLVFVLRDLYSVSSEDTYLHTVCHVLLQITHSSPSYARPLFEHPLTDCKFVEMKVCPAWRARHASMVPLFSNTQSSADSNGPSLSQLVALTQGGEVGHTLAAIAATQQRQFTPTQAAPETLGGTFDMGTDASMQEEVSFTQLQDKANTVSQGSAGLVFSLKTNQARTYSKTGLGKTRLKPKTFGDENDGDETPSAIVSSLVRRRFTRQQDKEQQYRYFAQAEEKRRALKHRLERERTLRREAQVTMLREYRVGELPDIQIQHRAVLDPLQALSERDSSVARHVFVLLCEGLFRHGEERLSETQLKNWREEIRSALSTLLVESVQNSAPVMAAVLHLLLSAKIMADPKLITNAALSSGQESLGILLLEQNVLMIRKDVKSSPPRKRQKRGVTSELAQSSEDDVPKLMMHLAELYSSLGMWDAVRGVLQSSMSSLHGNTREALHCESLDKPLEAYKFYLSALSSPEVEQSSEEQKIWEERLCATASELGMWGVLDSFLDQRLLTDPESGAVDTERLWQLPRPAAAITAFVNSRVMKLLSNAESDGGLLQFVNNAMKDEPRKMLLEDNVSLQLGVLSVYQESPTIARTFLLSATNALVGKLGHLSHLSPKPLAAALRHLQLILEMDQYLSILQENSEAGKKALASKLCSSWLHNLPRKEDDAVFAQFLASYRGIYLHFMSKMCGREIADKVNETKANSHIGVVEVALSTGNSSLATQQLSRVDPLVKKGLLTESLTVKYHFLCANTSIIIGQNKRGSERIKSLVEAWCRQLGEVEKLQERFTSPFVNMEYLCVESKLCVELCNAIQSLGGNFDAQNAHLALVAKKFPEVQNDPRSWYQSLLMCALNAQVQACELSDKINSEMLDGNLVSSYHIQTHESLAVFCEDCISAWSESIQVDEYLKILVTSTLKAMTAGSRVSHFNFPRLIHLMEDHAELIEVFQREISTVPVWLFLLWLPHILIYLEKTPGRVLRPIVVQLAEEYPQAVFYPFSVSKTCYKFDGPHGSDVRATCVKVEEILDTKCRLLQPFLEAITLVTEPFGDVKVDVRNAERLPSSQSKANKLKYIKEQFFANVTSLALQQQETQRGAQYYLILDKLKLVFKKYFGDKGSEMKSLKCTEIDRCITELLSCWSSSLNDVKELSPWLSSFQGSQYSDRIEIPGLYSGFSKPNVEHHPCISSVDNNLVVLKSLRSPVVLKMHADDEKTYKFLVKTGEDLRTDQRIELMFTLMNNIFAHSPVTKRLSVEARVVTYSVVPLTVELGMLQWVDSTVTLKDFMEAALTDTEKRPYSKNLVKYGDGLSTQDLLKQSKVDCVKAYSEVVNSLPWDLLRRSLSNLASSYESFFVIRTKFCSSHAVLSIAQWLLGIGDRHLCNFLVDYKTGTMVGIDFGHHFETATQFLPLPELMPFRMTPQIVNVAQPFTTKGIIRESMVSCLQALVSNKKVILAAVEAFVKEPTQNWLEFVKLQEDVVDQEGIQSYSSMRMKIITKKLDGVNPCIIIDWAMNKNRRIPQNVKSVLSKIIMGQDEGRALMAKEGLSVPQQVDVLLELASDPNILGRTYRGWSPVT</sequence>
<dbReference type="InterPro" id="IPR036940">
    <property type="entry name" value="PI3/4_kinase_cat_sf"/>
</dbReference>
<feature type="domain" description="PI3K/PI4K catalytic" evidence="13">
    <location>
        <begin position="3493"/>
        <end position="3813"/>
    </location>
</feature>
<dbReference type="GO" id="GO:0000723">
    <property type="term" value="P:telomere maintenance"/>
    <property type="evidence" value="ECO:0007669"/>
    <property type="project" value="TreeGrafter"/>
</dbReference>
<dbReference type="GO" id="GO:0005524">
    <property type="term" value="F:ATP binding"/>
    <property type="evidence" value="ECO:0007669"/>
    <property type="project" value="UniProtKB-KW"/>
</dbReference>
<name>A0A979FWH0_HYAAZ</name>
<keyword evidence="9" id="KW-0067">ATP-binding</keyword>
<keyword evidence="16" id="KW-1185">Reference proteome</keyword>
<feature type="region of interest" description="Disordered" evidence="12">
    <location>
        <begin position="2695"/>
        <end position="2715"/>
    </location>
</feature>
<evidence type="ECO:0000313" key="16">
    <source>
        <dbReference type="Proteomes" id="UP000694843"/>
    </source>
</evidence>
<dbReference type="PROSITE" id="PS50290">
    <property type="entry name" value="PI3_4_KINASE_3"/>
    <property type="match status" value="1"/>
</dbReference>
<dbReference type="GO" id="GO:0004677">
    <property type="term" value="F:DNA-dependent protein kinase activity"/>
    <property type="evidence" value="ECO:0007669"/>
    <property type="project" value="InterPro"/>
</dbReference>
<dbReference type="InterPro" id="IPR014009">
    <property type="entry name" value="PIK_FAT"/>
</dbReference>
<dbReference type="Gene3D" id="3.30.1010.10">
    <property type="entry name" value="Phosphatidylinositol 3-kinase Catalytic Subunit, Chain A, domain 4"/>
    <property type="match status" value="1"/>
</dbReference>
<dbReference type="SMART" id="SM01343">
    <property type="entry name" value="FATC"/>
    <property type="match status" value="1"/>
</dbReference>
<dbReference type="SMART" id="SM00146">
    <property type="entry name" value="PI3Kc"/>
    <property type="match status" value="1"/>
</dbReference>
<keyword evidence="5" id="KW-0808">Transferase</keyword>
<dbReference type="GeneID" id="108681316"/>
<keyword evidence="10" id="KW-0234">DNA repair</keyword>
<dbReference type="Proteomes" id="UP000694843">
    <property type="component" value="Unplaced"/>
</dbReference>
<dbReference type="InterPro" id="IPR003152">
    <property type="entry name" value="FATC_dom"/>
</dbReference>
<dbReference type="Pfam" id="PF19704">
    <property type="entry name" value="DNAPKcs_CC5"/>
    <property type="match status" value="1"/>
</dbReference>